<organism evidence="1 2">
    <name type="scientific">Lipomyces orientalis</name>
    <dbReference type="NCBI Taxonomy" id="1233043"/>
    <lineage>
        <taxon>Eukaryota</taxon>
        <taxon>Fungi</taxon>
        <taxon>Dikarya</taxon>
        <taxon>Ascomycota</taxon>
        <taxon>Saccharomycotina</taxon>
        <taxon>Lipomycetes</taxon>
        <taxon>Lipomycetales</taxon>
        <taxon>Lipomycetaceae</taxon>
        <taxon>Lipomyces</taxon>
    </lineage>
</organism>
<evidence type="ECO:0000313" key="1">
    <source>
        <dbReference type="EMBL" id="KAK9326188.1"/>
    </source>
</evidence>
<keyword evidence="2" id="KW-1185">Reference proteome</keyword>
<evidence type="ECO:0000313" key="2">
    <source>
        <dbReference type="Proteomes" id="UP001489719"/>
    </source>
</evidence>
<name>A0ACC3TY99_9ASCO</name>
<proteinExistence type="predicted"/>
<sequence length="575" mass="64620">MAIPRICTADQFTLLEELGSGSFGVVYRAIYKETGQVVAVKQIDLESSDDDIAEIQMEIALLSGCDNEHVTKYYGCFVKGYKLWIIMEFLAGGSSLDLLKPGPFPERHIAILCRELLEGLSYLHSNGKIHRDIKAANVLLSSEGDVKLADFGVAAQLSNNMSRRNTFVGTPFWMAPEVIKQEAYDYKADIWSLGITAIELARGEPPLSEYHPMKVLFLIPKAISPALEGNFSKEFKEFVGLCLIKDHRRRPSAKELLKHKFIRNAGKTTELQVLIDRKREWQARRLDRVKPKLYQETVATMNSVDSLTDPWSFTVNSVGPVRITETEILMEDLDDDEDSRGNSTIKARPSLSDLPEPVSELNISISSSHDNQRTIRASHDKREHDQVLRTSSMRDRADRQRTIRPSRYLRETTQVTNVNVAEIAAPLKENSSIIGKHVPPQISPTTEEGHLGRKAFVDILSTLLAKLEYRTGQSVQQMDASARLANGWKTLDAVDPATEFFLLQTIVHKIQDHEQLRSVLLPSTKSVDNNSTSISPKSSGTCSNIDLPSIPTRSPIEQLLYARWLEGLRSRWPDV</sequence>
<dbReference type="Proteomes" id="UP001489719">
    <property type="component" value="Unassembled WGS sequence"/>
</dbReference>
<gene>
    <name evidence="1" type="ORF">V1517DRAFT_312037</name>
</gene>
<accession>A0ACC3TY99</accession>
<dbReference type="EMBL" id="MU970035">
    <property type="protein sequence ID" value="KAK9326188.1"/>
    <property type="molecule type" value="Genomic_DNA"/>
</dbReference>
<reference evidence="2" key="1">
    <citation type="journal article" date="2024" name="Front. Bioeng. Biotechnol.">
        <title>Genome-scale model development and genomic sequencing of the oleaginous clade Lipomyces.</title>
        <authorList>
            <person name="Czajka J.J."/>
            <person name="Han Y."/>
            <person name="Kim J."/>
            <person name="Mondo S.J."/>
            <person name="Hofstad B.A."/>
            <person name="Robles A."/>
            <person name="Haridas S."/>
            <person name="Riley R."/>
            <person name="LaButti K."/>
            <person name="Pangilinan J."/>
            <person name="Andreopoulos W."/>
            <person name="Lipzen A."/>
            <person name="Yan J."/>
            <person name="Wang M."/>
            <person name="Ng V."/>
            <person name="Grigoriev I.V."/>
            <person name="Spatafora J.W."/>
            <person name="Magnuson J.K."/>
            <person name="Baker S.E."/>
            <person name="Pomraning K.R."/>
        </authorList>
    </citation>
    <scope>NUCLEOTIDE SEQUENCE [LARGE SCALE GENOMIC DNA]</scope>
    <source>
        <strain evidence="2">CBS 10300</strain>
    </source>
</reference>
<protein>
    <submittedName>
        <fullName evidence="1">Pkinase-domain-containing protein</fullName>
    </submittedName>
</protein>
<comment type="caution">
    <text evidence="1">The sequence shown here is derived from an EMBL/GenBank/DDBJ whole genome shotgun (WGS) entry which is preliminary data.</text>
</comment>